<dbReference type="Proteomes" id="UP000095658">
    <property type="component" value="Unassembled WGS sequence"/>
</dbReference>
<dbReference type="OrthoDB" id="2627254at2"/>
<organism evidence="1 2">
    <name type="scientific">Domibacillus iocasae</name>
    <dbReference type="NCBI Taxonomy" id="1714016"/>
    <lineage>
        <taxon>Bacteria</taxon>
        <taxon>Bacillati</taxon>
        <taxon>Bacillota</taxon>
        <taxon>Bacilli</taxon>
        <taxon>Bacillales</taxon>
        <taxon>Bacillaceae</taxon>
        <taxon>Domibacillus</taxon>
    </lineage>
</organism>
<evidence type="ECO:0008006" key="3">
    <source>
        <dbReference type="Google" id="ProtNLM"/>
    </source>
</evidence>
<comment type="caution">
    <text evidence="1">The sequence shown here is derived from an EMBL/GenBank/DDBJ whole genome shotgun (WGS) entry which is preliminary data.</text>
</comment>
<evidence type="ECO:0000313" key="2">
    <source>
        <dbReference type="Proteomes" id="UP000095658"/>
    </source>
</evidence>
<dbReference type="RefSeq" id="WP_069938109.1">
    <property type="nucleotide sequence ID" value="NZ_MAMP01000020.1"/>
</dbReference>
<protein>
    <recommendedName>
        <fullName evidence="3">Phage protein</fullName>
    </recommendedName>
</protein>
<gene>
    <name evidence="1" type="ORF">BA724_04260</name>
</gene>
<proteinExistence type="predicted"/>
<dbReference type="STRING" id="1714016.BA724_04260"/>
<keyword evidence="2" id="KW-1185">Reference proteome</keyword>
<dbReference type="EMBL" id="MAMP01000020">
    <property type="protein sequence ID" value="OES45228.1"/>
    <property type="molecule type" value="Genomic_DNA"/>
</dbReference>
<evidence type="ECO:0000313" key="1">
    <source>
        <dbReference type="EMBL" id="OES45228.1"/>
    </source>
</evidence>
<reference evidence="1 2" key="1">
    <citation type="submission" date="2016-06" db="EMBL/GenBank/DDBJ databases">
        <title>Domibacillus iocasae genome sequencing.</title>
        <authorList>
            <person name="Verma A."/>
            <person name="Pal Y."/>
            <person name="Ojha A.K."/>
            <person name="Krishnamurthi S."/>
        </authorList>
    </citation>
    <scope>NUCLEOTIDE SEQUENCE [LARGE SCALE GENOMIC DNA]</scope>
    <source>
        <strain evidence="1 2">DSM 29979</strain>
    </source>
</reference>
<sequence>MAKKLGTKKEVTIEGVKYTFQHPGTEAALDIQDRAVTKTGGFSSKKMAEELFKHVIIEPKVSFDYFDEHDGFDEVFEEAFTFLRT</sequence>
<dbReference type="AlphaFoldDB" id="A0A1E7DRB3"/>
<accession>A0A1E7DRB3</accession>
<name>A0A1E7DRB3_9BACI</name>